<dbReference type="CDD" id="cd00250">
    <property type="entry name" value="CAS_like"/>
    <property type="match status" value="1"/>
</dbReference>
<evidence type="ECO:0000256" key="2">
    <source>
        <dbReference type="ARBA" id="ARBA00008654"/>
    </source>
</evidence>
<keyword evidence="4" id="KW-0223">Dioxygenase</keyword>
<proteinExistence type="inferred from homology"/>
<keyword evidence="6" id="KW-0408">Iron</keyword>
<dbReference type="InterPro" id="IPR042098">
    <property type="entry name" value="TauD-like_sf"/>
</dbReference>
<dbReference type="PANTHER" id="PTHR10696">
    <property type="entry name" value="GAMMA-BUTYROBETAINE HYDROXYLASE-RELATED"/>
    <property type="match status" value="1"/>
</dbReference>
<dbReference type="GO" id="GO:0005739">
    <property type="term" value="C:mitochondrion"/>
    <property type="evidence" value="ECO:0007669"/>
    <property type="project" value="TreeGrafter"/>
</dbReference>
<dbReference type="Pfam" id="PF02668">
    <property type="entry name" value="TauD"/>
    <property type="match status" value="1"/>
</dbReference>
<organism evidence="9 10">
    <name type="scientific">Leucocoprinus birnbaumii</name>
    <dbReference type="NCBI Taxonomy" id="56174"/>
    <lineage>
        <taxon>Eukaryota</taxon>
        <taxon>Fungi</taxon>
        <taxon>Dikarya</taxon>
        <taxon>Basidiomycota</taxon>
        <taxon>Agaricomycotina</taxon>
        <taxon>Agaricomycetes</taxon>
        <taxon>Agaricomycetidae</taxon>
        <taxon>Agaricales</taxon>
        <taxon>Agaricineae</taxon>
        <taxon>Agaricaceae</taxon>
        <taxon>Leucocoprinus</taxon>
    </lineage>
</organism>
<evidence type="ECO:0000256" key="3">
    <source>
        <dbReference type="ARBA" id="ARBA00022723"/>
    </source>
</evidence>
<accession>A0AAD5VT04</accession>
<dbReference type="Proteomes" id="UP001213000">
    <property type="component" value="Unassembled WGS sequence"/>
</dbReference>
<evidence type="ECO:0000259" key="7">
    <source>
        <dbReference type="Pfam" id="PF02668"/>
    </source>
</evidence>
<feature type="domain" description="TauD/TfdA-like" evidence="7">
    <location>
        <begin position="159"/>
        <end position="400"/>
    </location>
</feature>
<dbReference type="InterPro" id="IPR010376">
    <property type="entry name" value="GBBH-like_N"/>
</dbReference>
<evidence type="ECO:0000313" key="10">
    <source>
        <dbReference type="Proteomes" id="UP001213000"/>
    </source>
</evidence>
<dbReference type="GO" id="GO:0045329">
    <property type="term" value="P:carnitine biosynthetic process"/>
    <property type="evidence" value="ECO:0007669"/>
    <property type="project" value="TreeGrafter"/>
</dbReference>
<dbReference type="AlphaFoldDB" id="A0AAD5VT04"/>
<gene>
    <name evidence="9" type="ORF">NP233_g5374</name>
</gene>
<dbReference type="GO" id="GO:0016706">
    <property type="term" value="F:2-oxoglutarate-dependent dioxygenase activity"/>
    <property type="evidence" value="ECO:0007669"/>
    <property type="project" value="UniProtKB-ARBA"/>
</dbReference>
<dbReference type="Gene3D" id="3.60.130.10">
    <property type="entry name" value="Clavaminate synthase-like"/>
    <property type="match status" value="1"/>
</dbReference>
<evidence type="ECO:0000256" key="5">
    <source>
        <dbReference type="ARBA" id="ARBA00023002"/>
    </source>
</evidence>
<keyword evidence="3" id="KW-0479">Metal-binding</keyword>
<dbReference type="InterPro" id="IPR038492">
    <property type="entry name" value="GBBH-like_N_sf"/>
</dbReference>
<dbReference type="Pfam" id="PF06155">
    <property type="entry name" value="GBBH-like_N"/>
    <property type="match status" value="1"/>
</dbReference>
<reference evidence="9" key="1">
    <citation type="submission" date="2022-07" db="EMBL/GenBank/DDBJ databases">
        <title>Genome Sequence of Leucocoprinus birnbaumii.</title>
        <authorList>
            <person name="Buettner E."/>
        </authorList>
    </citation>
    <scope>NUCLEOTIDE SEQUENCE</scope>
    <source>
        <strain evidence="9">VT141</strain>
    </source>
</reference>
<evidence type="ECO:0008006" key="11">
    <source>
        <dbReference type="Google" id="ProtNLM"/>
    </source>
</evidence>
<dbReference type="PANTHER" id="PTHR10696:SF25">
    <property type="entry name" value="OXIDOREDUCTASE AIM17-RELATED"/>
    <property type="match status" value="1"/>
</dbReference>
<evidence type="ECO:0000313" key="9">
    <source>
        <dbReference type="EMBL" id="KAJ3568954.1"/>
    </source>
</evidence>
<dbReference type="SUPFAM" id="SSF51197">
    <property type="entry name" value="Clavaminate synthase-like"/>
    <property type="match status" value="1"/>
</dbReference>
<dbReference type="GO" id="GO:0046872">
    <property type="term" value="F:metal ion binding"/>
    <property type="evidence" value="ECO:0007669"/>
    <property type="project" value="UniProtKB-KW"/>
</dbReference>
<comment type="cofactor">
    <cofactor evidence="1">
        <name>Fe(2+)</name>
        <dbReference type="ChEBI" id="CHEBI:29033"/>
    </cofactor>
</comment>
<comment type="caution">
    <text evidence="9">The sequence shown here is derived from an EMBL/GenBank/DDBJ whole genome shotgun (WGS) entry which is preliminary data.</text>
</comment>
<keyword evidence="10" id="KW-1185">Reference proteome</keyword>
<evidence type="ECO:0000256" key="1">
    <source>
        <dbReference type="ARBA" id="ARBA00001954"/>
    </source>
</evidence>
<protein>
    <recommendedName>
        <fullName evidence="11">Gamma-butyrobetaine dioxygenase</fullName>
    </recommendedName>
</protein>
<sequence>MFARTIASTHSGRVLEHIGTSIQRPKRGWSSITPAQTGITIHALNNTTFPYIWLRDSCQSSIHPGVKTKLHRTSDIPHDIRPASLSSDGIRLSATELEIKWSDGHSSVFPRSFLELHSDKAKLHEFHGNLVEEAWDNQSIQRTNLFIPYEELLTVHGLARAFDQLGKYGLLLVSGVPNEKTGNDECELRRLAEMFGEIRYTFYGSLWDVVNRKTESKNIAYTNLNLGLHMDLLYFQHPPRYQILHCLRNRVEGGKSIFVDALAAAETLRKTNPGYLDILAKTPVPFHYINDGHHLFQEHTTIELAPASTTSPERRIGHINYSPYAQAPLPLDTPQEFYSALKEFSRLLHEPNNIYEYTLREGDAALFDNRRVLHARTAFHDGGDETLKIGEARRWLKGCYLEADAILDRGRILRKQLAA</sequence>
<evidence type="ECO:0000256" key="6">
    <source>
        <dbReference type="ARBA" id="ARBA00023004"/>
    </source>
</evidence>
<dbReference type="EMBL" id="JANIEX010000315">
    <property type="protein sequence ID" value="KAJ3568954.1"/>
    <property type="molecule type" value="Genomic_DNA"/>
</dbReference>
<dbReference type="Gene3D" id="3.30.2020.30">
    <property type="match status" value="1"/>
</dbReference>
<keyword evidence="5" id="KW-0560">Oxidoreductase</keyword>
<evidence type="ECO:0000256" key="4">
    <source>
        <dbReference type="ARBA" id="ARBA00022964"/>
    </source>
</evidence>
<evidence type="ECO:0000259" key="8">
    <source>
        <dbReference type="Pfam" id="PF06155"/>
    </source>
</evidence>
<comment type="similarity">
    <text evidence="2">Belongs to the gamma-BBH/TMLD family.</text>
</comment>
<name>A0AAD5VT04_9AGAR</name>
<dbReference type="InterPro" id="IPR003819">
    <property type="entry name" value="TauD/TfdA-like"/>
</dbReference>
<feature type="domain" description="Gamma-butyrobetaine hydroxylase-like N-terminal" evidence="8">
    <location>
        <begin position="46"/>
        <end position="110"/>
    </location>
</feature>
<dbReference type="InterPro" id="IPR050411">
    <property type="entry name" value="AlphaKG_dependent_hydroxylases"/>
</dbReference>